<sequence>MTYKPTHLLAHLHFLPTPQANQKNAKEPSSQRTKTAVNIDRQDTTERTPACNSTYPKGGVSFFTDTFVQAESSVLRMKFSGKNPALRVAANRYVP</sequence>
<accession>A0A1G6SW80</accession>
<organism evidence="2 3">
    <name type="scientific">Williamwhitmania taraxaci</name>
    <dbReference type="NCBI Taxonomy" id="1640674"/>
    <lineage>
        <taxon>Bacteria</taxon>
        <taxon>Pseudomonadati</taxon>
        <taxon>Bacteroidota</taxon>
        <taxon>Bacteroidia</taxon>
        <taxon>Bacteroidales</taxon>
        <taxon>Williamwhitmaniaceae</taxon>
        <taxon>Williamwhitmania</taxon>
    </lineage>
</organism>
<reference evidence="2 3" key="1">
    <citation type="submission" date="2016-09" db="EMBL/GenBank/DDBJ databases">
        <authorList>
            <person name="Capua I."/>
            <person name="De Benedictis P."/>
            <person name="Joannis T."/>
            <person name="Lombin L.H."/>
            <person name="Cattoli G."/>
        </authorList>
    </citation>
    <scope>NUCLEOTIDE SEQUENCE [LARGE SCALE GENOMIC DNA]</scope>
    <source>
        <strain evidence="2 3">A7P-90m</strain>
    </source>
</reference>
<feature type="region of interest" description="Disordered" evidence="1">
    <location>
        <begin position="14"/>
        <end position="52"/>
    </location>
</feature>
<evidence type="ECO:0000313" key="3">
    <source>
        <dbReference type="Proteomes" id="UP000199452"/>
    </source>
</evidence>
<protein>
    <submittedName>
        <fullName evidence="2">Uncharacterized protein</fullName>
    </submittedName>
</protein>
<gene>
    <name evidence="2" type="ORF">SAMN05216323_11042</name>
</gene>
<feature type="compositionally biased region" description="Polar residues" evidence="1">
    <location>
        <begin position="18"/>
        <end position="36"/>
    </location>
</feature>
<proteinExistence type="predicted"/>
<dbReference type="Proteomes" id="UP000199452">
    <property type="component" value="Unassembled WGS sequence"/>
</dbReference>
<dbReference type="AlphaFoldDB" id="A0A1G6SW80"/>
<dbReference type="STRING" id="1640674.SAMN05216323_11042"/>
<dbReference type="OrthoDB" id="1377062at2"/>
<name>A0A1G6SW80_9BACT</name>
<dbReference type="EMBL" id="FMYP01000104">
    <property type="protein sequence ID" value="SDD21013.1"/>
    <property type="molecule type" value="Genomic_DNA"/>
</dbReference>
<keyword evidence="3" id="KW-1185">Reference proteome</keyword>
<evidence type="ECO:0000313" key="2">
    <source>
        <dbReference type="EMBL" id="SDD21013.1"/>
    </source>
</evidence>
<evidence type="ECO:0000256" key="1">
    <source>
        <dbReference type="SAM" id="MobiDB-lite"/>
    </source>
</evidence>